<accession>R7ZM73</accession>
<organism evidence="7 8">
    <name type="scientific">Lunatimonas lonarensis</name>
    <dbReference type="NCBI Taxonomy" id="1232681"/>
    <lineage>
        <taxon>Bacteria</taxon>
        <taxon>Pseudomonadati</taxon>
        <taxon>Bacteroidota</taxon>
        <taxon>Cytophagia</taxon>
        <taxon>Cytophagales</taxon>
        <taxon>Cyclobacteriaceae</taxon>
    </lineage>
</organism>
<keyword evidence="3 6" id="KW-0812">Transmembrane</keyword>
<dbReference type="PANTHER" id="PTHR42723">
    <property type="entry name" value="CHLOROPHYLL SYNTHASE"/>
    <property type="match status" value="1"/>
</dbReference>
<feature type="transmembrane region" description="Helical" evidence="6">
    <location>
        <begin position="114"/>
        <end position="132"/>
    </location>
</feature>
<feature type="transmembrane region" description="Helical" evidence="6">
    <location>
        <begin position="90"/>
        <end position="108"/>
    </location>
</feature>
<comment type="subcellular location">
    <subcellularLocation>
        <location evidence="1">Membrane</location>
        <topology evidence="1">Multi-pass membrane protein</topology>
    </subcellularLocation>
</comment>
<dbReference type="InterPro" id="IPR000537">
    <property type="entry name" value="UbiA_prenyltransferase"/>
</dbReference>
<comment type="caution">
    <text evidence="7">The sequence shown here is derived from an EMBL/GenBank/DDBJ whole genome shotgun (WGS) entry which is preliminary data.</text>
</comment>
<evidence type="ECO:0000256" key="2">
    <source>
        <dbReference type="ARBA" id="ARBA00022475"/>
    </source>
</evidence>
<dbReference type="Pfam" id="PF01040">
    <property type="entry name" value="UbiA"/>
    <property type="match status" value="1"/>
</dbReference>
<dbReference type="PATRIC" id="fig|1288963.3.peg.4262"/>
<evidence type="ECO:0000256" key="5">
    <source>
        <dbReference type="ARBA" id="ARBA00023136"/>
    </source>
</evidence>
<gene>
    <name evidence="7" type="ORF">ADIS_4275</name>
</gene>
<dbReference type="OrthoDB" id="2908954at2"/>
<dbReference type="AlphaFoldDB" id="R7ZM73"/>
<feature type="transmembrane region" description="Helical" evidence="6">
    <location>
        <begin position="49"/>
        <end position="69"/>
    </location>
</feature>
<dbReference type="RefSeq" id="WP_010856388.1">
    <property type="nucleotide sequence ID" value="NZ_AQHR01000110.1"/>
</dbReference>
<evidence type="ECO:0008006" key="9">
    <source>
        <dbReference type="Google" id="ProtNLM"/>
    </source>
</evidence>
<dbReference type="EMBL" id="AQHR01000110">
    <property type="protein sequence ID" value="EON75104.1"/>
    <property type="molecule type" value="Genomic_DNA"/>
</dbReference>
<evidence type="ECO:0000313" key="8">
    <source>
        <dbReference type="Proteomes" id="UP000013909"/>
    </source>
</evidence>
<feature type="transmembrane region" description="Helical" evidence="6">
    <location>
        <begin position="221"/>
        <end position="240"/>
    </location>
</feature>
<dbReference type="Gene3D" id="1.10.357.140">
    <property type="entry name" value="UbiA prenyltransferase"/>
    <property type="match status" value="1"/>
</dbReference>
<evidence type="ECO:0000256" key="6">
    <source>
        <dbReference type="SAM" id="Phobius"/>
    </source>
</evidence>
<reference evidence="7 8" key="1">
    <citation type="submission" date="2013-02" db="EMBL/GenBank/DDBJ databases">
        <title>A novel strain isolated from Lonar lake, Maharashtra, India.</title>
        <authorList>
            <person name="Singh A."/>
        </authorList>
    </citation>
    <scope>NUCLEOTIDE SEQUENCE [LARGE SCALE GENOMIC DNA]</scope>
    <source>
        <strain evidence="7 8">AK24</strain>
    </source>
</reference>
<dbReference type="InterPro" id="IPR050475">
    <property type="entry name" value="Prenyltransferase_related"/>
</dbReference>
<keyword evidence="2" id="KW-1003">Cell membrane</keyword>
<evidence type="ECO:0000256" key="4">
    <source>
        <dbReference type="ARBA" id="ARBA00022989"/>
    </source>
</evidence>
<feature type="transmembrane region" description="Helical" evidence="6">
    <location>
        <begin position="252"/>
        <end position="270"/>
    </location>
</feature>
<dbReference type="InterPro" id="IPR044878">
    <property type="entry name" value="UbiA_sf"/>
</dbReference>
<dbReference type="GO" id="GO:0016765">
    <property type="term" value="F:transferase activity, transferring alkyl or aryl (other than methyl) groups"/>
    <property type="evidence" value="ECO:0007669"/>
    <property type="project" value="InterPro"/>
</dbReference>
<evidence type="ECO:0000256" key="1">
    <source>
        <dbReference type="ARBA" id="ARBA00004141"/>
    </source>
</evidence>
<keyword evidence="8" id="KW-1185">Reference proteome</keyword>
<dbReference type="PANTHER" id="PTHR42723:SF1">
    <property type="entry name" value="CHLOROPHYLL SYNTHASE, CHLOROPLASTIC"/>
    <property type="match status" value="1"/>
</dbReference>
<keyword evidence="4 6" id="KW-1133">Transmembrane helix</keyword>
<sequence>MGKVLAHIRLTRPANVVTAIADIWAGLAIAGLAAGLFAGDFNPYVREAIWLTLATIGLYAGGVAFNDVFDAELDRVERPERPIPSGQASVGSAAMMAAALLLFGIIAAFKVNVWSGELAVFIAVFAVLYDAWGKHQPLFGPINMGMCRGANLLLGISIIPEQIGPNWFVALIPIAYISAITMISRGEVHGKNRKALVGGLWIYFAIFAALIAIALHQKGAGSWQVLPFIGLFAYLIVPPLWKAIATQEPKRIGMAVKAGVLSLIVMNACLTAAYAGWWAALMVMALLPLSLWLAKRFAVT</sequence>
<protein>
    <recommendedName>
        <fullName evidence="9">Polyprenyltransferase</fullName>
    </recommendedName>
</protein>
<proteinExistence type="predicted"/>
<dbReference type="CDD" id="cd13964">
    <property type="entry name" value="PT_UbiA_1"/>
    <property type="match status" value="1"/>
</dbReference>
<evidence type="ECO:0000313" key="7">
    <source>
        <dbReference type="EMBL" id="EON75104.1"/>
    </source>
</evidence>
<dbReference type="STRING" id="1232681.ADIS_4275"/>
<evidence type="ECO:0000256" key="3">
    <source>
        <dbReference type="ARBA" id="ARBA00022692"/>
    </source>
</evidence>
<dbReference type="GO" id="GO:0016020">
    <property type="term" value="C:membrane"/>
    <property type="evidence" value="ECO:0007669"/>
    <property type="project" value="UniProtKB-SubCell"/>
</dbReference>
<feature type="transmembrane region" description="Helical" evidence="6">
    <location>
        <begin position="195"/>
        <end position="215"/>
    </location>
</feature>
<feature type="transmembrane region" description="Helical" evidence="6">
    <location>
        <begin position="16"/>
        <end position="37"/>
    </location>
</feature>
<dbReference type="NCBIfam" id="NF035940">
    <property type="entry name" value="prenyl_rel_EboC"/>
    <property type="match status" value="1"/>
</dbReference>
<name>R7ZM73_9BACT</name>
<dbReference type="Proteomes" id="UP000013909">
    <property type="component" value="Unassembled WGS sequence"/>
</dbReference>
<keyword evidence="5 6" id="KW-0472">Membrane</keyword>